<feature type="transmembrane region" description="Helical" evidence="1">
    <location>
        <begin position="98"/>
        <end position="116"/>
    </location>
</feature>
<dbReference type="RefSeq" id="WP_036333815.1">
    <property type="nucleotide sequence ID" value="NZ_JPMX01000011.1"/>
</dbReference>
<feature type="transmembrane region" description="Helical" evidence="1">
    <location>
        <begin position="449"/>
        <end position="468"/>
    </location>
</feature>
<protein>
    <submittedName>
        <fullName evidence="2">Uncharacterized protein</fullName>
    </submittedName>
</protein>
<feature type="transmembrane region" description="Helical" evidence="1">
    <location>
        <begin position="38"/>
        <end position="62"/>
    </location>
</feature>
<comment type="caution">
    <text evidence="2">The sequence shown here is derived from an EMBL/GenBank/DDBJ whole genome shotgun (WGS) entry which is preliminary data.</text>
</comment>
<feature type="transmembrane region" description="Helical" evidence="1">
    <location>
        <begin position="244"/>
        <end position="262"/>
    </location>
</feature>
<name>A0A098YBB7_9ACTN</name>
<dbReference type="OrthoDB" id="3444687at2"/>
<feature type="transmembrane region" description="Helical" evidence="1">
    <location>
        <begin position="274"/>
        <end position="295"/>
    </location>
</feature>
<dbReference type="AlphaFoldDB" id="A0A098YBB7"/>
<accession>A0A098YBB7</accession>
<dbReference type="Proteomes" id="UP000029713">
    <property type="component" value="Unassembled WGS sequence"/>
</dbReference>
<evidence type="ECO:0000313" key="3">
    <source>
        <dbReference type="Proteomes" id="UP000029713"/>
    </source>
</evidence>
<keyword evidence="1" id="KW-0812">Transmembrane</keyword>
<evidence type="ECO:0000256" key="1">
    <source>
        <dbReference type="SAM" id="Phobius"/>
    </source>
</evidence>
<dbReference type="Pfam" id="PF19554">
    <property type="entry name" value="DUF6077"/>
    <property type="match status" value="1"/>
</dbReference>
<proteinExistence type="predicted"/>
<sequence>MPYSAVRERAATDSSAVAGSGRLAAGGPASRVTRTLDLAVLAGLALFAAWTAAYLLALAGAIPAAWAFWGWVALVPVVVIAVRRSLAPTLAASPVAGPWVPLAVSALLAGLAAVIVRPDLDDASYVVRTTWIAAHGDVRVGDVIFSGGQWPGLPAQTPYLPSIEALLGWVSRVTGLSVGDVAYVLLPPLATAGAVWALWMLLRAWRVRRPAVGLLLATLFIVLGGATHASWGNLHLARMWQGKVLFLAIVVPLLYAACAWLWAARAGRERRAAIAVVGLASVAAVGLTPAAVFVVPGVVLAGSVPGALRRRWADVGLLLAIGAGPALAAGVVMLVAGGTGRGGFVPNAAGEDPWEKVLGTGLPAVVALAAAVVVVAGCLLPERWATCAPGARWTALAAVAAGLLIAVPALYDLAGTVMGTDAIAWRLTWIVPVPALVALLGGVPGLVKGGVVAVGAAAALLVGGLPLWSPLNGATVAAPGTWELPAGPLAAARWAAAEASGERVLAPVDVIAALGVVQPDARPVSSRGEYLEVYADRPGAQVATRLLLQRLVEGGTDPADLARAPEALTTLDVGVVCHRTGLVELATVLEGQGMEVGYTGTDDLVCRVRAA</sequence>
<keyword evidence="3" id="KW-1185">Reference proteome</keyword>
<keyword evidence="1" id="KW-1133">Transmembrane helix</keyword>
<dbReference type="InterPro" id="IPR045723">
    <property type="entry name" value="DUF6077"/>
</dbReference>
<reference evidence="2 3" key="1">
    <citation type="submission" date="2014-07" db="EMBL/GenBank/DDBJ databases">
        <title>Biosystematic studies on Modestobacter strains isolated from extreme hyper-arid desert soil and from historic building.</title>
        <authorList>
            <person name="Bukarasam K."/>
            <person name="Bull A."/>
            <person name="Girard G."/>
            <person name="van Wezel G."/>
            <person name="Goodfellow M."/>
        </authorList>
    </citation>
    <scope>NUCLEOTIDE SEQUENCE [LARGE SCALE GENOMIC DNA]</scope>
    <source>
        <strain evidence="2 3">KNN45-2b</strain>
    </source>
</reference>
<feature type="transmembrane region" description="Helical" evidence="1">
    <location>
        <begin position="357"/>
        <end position="379"/>
    </location>
</feature>
<feature type="transmembrane region" description="Helical" evidence="1">
    <location>
        <begin position="423"/>
        <end position="443"/>
    </location>
</feature>
<feature type="transmembrane region" description="Helical" evidence="1">
    <location>
        <begin position="68"/>
        <end position="86"/>
    </location>
</feature>
<keyword evidence="1" id="KW-0472">Membrane</keyword>
<evidence type="ECO:0000313" key="2">
    <source>
        <dbReference type="EMBL" id="KGH48118.1"/>
    </source>
</evidence>
<dbReference type="EMBL" id="JPMX01000011">
    <property type="protein sequence ID" value="KGH48118.1"/>
    <property type="molecule type" value="Genomic_DNA"/>
</dbReference>
<feature type="transmembrane region" description="Helical" evidence="1">
    <location>
        <begin position="391"/>
        <end position="411"/>
    </location>
</feature>
<gene>
    <name evidence="2" type="ORF">IN07_03980</name>
</gene>
<feature type="transmembrane region" description="Helical" evidence="1">
    <location>
        <begin position="214"/>
        <end position="232"/>
    </location>
</feature>
<organism evidence="2 3">
    <name type="scientific">Modestobacter caceresii</name>
    <dbReference type="NCBI Taxonomy" id="1522368"/>
    <lineage>
        <taxon>Bacteria</taxon>
        <taxon>Bacillati</taxon>
        <taxon>Actinomycetota</taxon>
        <taxon>Actinomycetes</taxon>
        <taxon>Geodermatophilales</taxon>
        <taxon>Geodermatophilaceae</taxon>
        <taxon>Modestobacter</taxon>
    </lineage>
</organism>
<feature type="transmembrane region" description="Helical" evidence="1">
    <location>
        <begin position="181"/>
        <end position="202"/>
    </location>
</feature>
<feature type="transmembrane region" description="Helical" evidence="1">
    <location>
        <begin position="315"/>
        <end position="336"/>
    </location>
</feature>